<name>A0A3B1BFL3_9ZZZZ</name>
<gene>
    <name evidence="3" type="ORF">MNBD_NITROSPINAE01-558</name>
</gene>
<dbReference type="PROSITE" id="PS50110">
    <property type="entry name" value="RESPONSE_REGULATORY"/>
    <property type="match status" value="1"/>
</dbReference>
<dbReference type="CDD" id="cd00156">
    <property type="entry name" value="REC"/>
    <property type="match status" value="1"/>
</dbReference>
<dbReference type="InterPro" id="IPR011006">
    <property type="entry name" value="CheY-like_superfamily"/>
</dbReference>
<dbReference type="PANTHER" id="PTHR43228:SF1">
    <property type="entry name" value="TWO-COMPONENT RESPONSE REGULATOR ARR22"/>
    <property type="match status" value="1"/>
</dbReference>
<dbReference type="SMART" id="SM00448">
    <property type="entry name" value="REC"/>
    <property type="match status" value="1"/>
</dbReference>
<dbReference type="Gene3D" id="3.40.50.2300">
    <property type="match status" value="1"/>
</dbReference>
<dbReference type="Pfam" id="PF00072">
    <property type="entry name" value="Response_reg"/>
    <property type="match status" value="1"/>
</dbReference>
<dbReference type="GO" id="GO:0000160">
    <property type="term" value="P:phosphorelay signal transduction system"/>
    <property type="evidence" value="ECO:0007669"/>
    <property type="project" value="InterPro"/>
</dbReference>
<dbReference type="InterPro" id="IPR052048">
    <property type="entry name" value="ST_Response_Regulator"/>
</dbReference>
<evidence type="ECO:0000313" key="3">
    <source>
        <dbReference type="EMBL" id="VAX14902.1"/>
    </source>
</evidence>
<reference evidence="3" key="1">
    <citation type="submission" date="2018-06" db="EMBL/GenBank/DDBJ databases">
        <authorList>
            <person name="Zhirakovskaya E."/>
        </authorList>
    </citation>
    <scope>NUCLEOTIDE SEQUENCE</scope>
</reference>
<dbReference type="SUPFAM" id="SSF52172">
    <property type="entry name" value="CheY-like"/>
    <property type="match status" value="1"/>
</dbReference>
<organism evidence="3">
    <name type="scientific">hydrothermal vent metagenome</name>
    <dbReference type="NCBI Taxonomy" id="652676"/>
    <lineage>
        <taxon>unclassified sequences</taxon>
        <taxon>metagenomes</taxon>
        <taxon>ecological metagenomes</taxon>
    </lineage>
</organism>
<feature type="domain" description="Response regulatory" evidence="2">
    <location>
        <begin position="10"/>
        <end position="124"/>
    </location>
</feature>
<proteinExistence type="predicted"/>
<dbReference type="InterPro" id="IPR001789">
    <property type="entry name" value="Sig_transdc_resp-reg_receiver"/>
</dbReference>
<dbReference type="AlphaFoldDB" id="A0A3B1BFL3"/>
<dbReference type="PANTHER" id="PTHR43228">
    <property type="entry name" value="TWO-COMPONENT RESPONSE REGULATOR"/>
    <property type="match status" value="1"/>
</dbReference>
<sequence length="180" mass="20702">MTTATVENFNAMVVDDEVSVRKVVKKVFTSLGLDVDEAEDGLGALGKLEGKTYDLVITDIKMPKMDGMKLLEKIIFDYPYTDVMIMTAYSTDYTYVDVVSGGAMDFIVKPFSTDELKAKIYRIARERRLINELKESNRKLEATYKEILALKDDEELRCREINYEKELLLEELEKLRSSKK</sequence>
<evidence type="ECO:0000259" key="2">
    <source>
        <dbReference type="PROSITE" id="PS50110"/>
    </source>
</evidence>
<protein>
    <submittedName>
        <fullName evidence="3">Chemotaxis regulator - transmits chemoreceptor signals to flagelllar motor components CheY</fullName>
    </submittedName>
</protein>
<keyword evidence="1" id="KW-0175">Coiled coil</keyword>
<feature type="coiled-coil region" evidence="1">
    <location>
        <begin position="123"/>
        <end position="178"/>
    </location>
</feature>
<keyword evidence="3" id="KW-0675">Receptor</keyword>
<dbReference type="EMBL" id="UOGC01000001">
    <property type="protein sequence ID" value="VAX14902.1"/>
    <property type="molecule type" value="Genomic_DNA"/>
</dbReference>
<evidence type="ECO:0000256" key="1">
    <source>
        <dbReference type="SAM" id="Coils"/>
    </source>
</evidence>
<accession>A0A3B1BFL3</accession>